<dbReference type="PANTHER" id="PTHR43611:SF3">
    <property type="entry name" value="FLAVIN MONONUCLEOTIDE HYDROLASE 1, CHLOROPLATIC"/>
    <property type="match status" value="1"/>
</dbReference>
<dbReference type="Pfam" id="PF00702">
    <property type="entry name" value="Hydrolase"/>
    <property type="match status" value="1"/>
</dbReference>
<dbReference type="STRING" id="883114.HMPREF9709_01589"/>
<dbReference type="InterPro" id="IPR023214">
    <property type="entry name" value="HAD_sf"/>
</dbReference>
<dbReference type="SFLD" id="SFLDG01129">
    <property type="entry name" value="C1.5:_HAD__Beta-PGM__Phosphata"/>
    <property type="match status" value="1"/>
</dbReference>
<keyword evidence="2" id="KW-1185">Reference proteome</keyword>
<keyword evidence="1" id="KW-0378">Hydrolase</keyword>
<dbReference type="PRINTS" id="PR00413">
    <property type="entry name" value="HADHALOGNASE"/>
</dbReference>
<dbReference type="eggNOG" id="COG1011">
    <property type="taxonomic scope" value="Bacteria"/>
</dbReference>
<dbReference type="Proteomes" id="UP000004191">
    <property type="component" value="Unassembled WGS sequence"/>
</dbReference>
<proteinExistence type="predicted"/>
<dbReference type="Gene3D" id="3.40.50.1000">
    <property type="entry name" value="HAD superfamily/HAD-like"/>
    <property type="match status" value="1"/>
</dbReference>
<sequence>MKDFENLIFDMGNVLLRYEPETFIEREKIENPEDRELLLNNIFRSPNWIKLDSGEWDEEDLEVVALEKLPKHLHEVAKRLIHKWHDPILPMEGMYDLLKKCKNSGYKIYLLSNASRAQSKYWDRVPGNELFDGIVVSANLKLMKPDEKIFKYIINEYNLVPEKTLFIDDMQRNLDGAAKLGISTFLFNGNVEELEEYIFGGK</sequence>
<protein>
    <submittedName>
        <fullName evidence="1">Epoxide hydrolase domain-like phosphatase</fullName>
    </submittedName>
</protein>
<name>H3NQH8_9FIRM</name>
<evidence type="ECO:0000313" key="1">
    <source>
        <dbReference type="EMBL" id="EHR32308.1"/>
    </source>
</evidence>
<dbReference type="InterPro" id="IPR036412">
    <property type="entry name" value="HAD-like_sf"/>
</dbReference>
<dbReference type="SUPFAM" id="SSF56784">
    <property type="entry name" value="HAD-like"/>
    <property type="match status" value="1"/>
</dbReference>
<dbReference type="GeneID" id="96999531"/>
<accession>H3NQH8</accession>
<organism evidence="1 2">
    <name type="scientific">Helcococcus kunzii ATCC 51366</name>
    <dbReference type="NCBI Taxonomy" id="883114"/>
    <lineage>
        <taxon>Bacteria</taxon>
        <taxon>Bacillati</taxon>
        <taxon>Bacillota</taxon>
        <taxon>Tissierellia</taxon>
        <taxon>Tissierellales</taxon>
        <taxon>Peptoniphilaceae</taxon>
        <taxon>Helcococcus</taxon>
    </lineage>
</organism>
<dbReference type="PANTHER" id="PTHR43611">
    <property type="entry name" value="ALPHA-D-GLUCOSE 1-PHOSPHATE PHOSPHATASE"/>
    <property type="match status" value="1"/>
</dbReference>
<dbReference type="CDD" id="cd02603">
    <property type="entry name" value="HAD_sEH-N_like"/>
    <property type="match status" value="1"/>
</dbReference>
<dbReference type="SFLD" id="SFLDS00003">
    <property type="entry name" value="Haloacid_Dehalogenase"/>
    <property type="match status" value="1"/>
</dbReference>
<reference evidence="1 2" key="1">
    <citation type="submission" date="2012-01" db="EMBL/GenBank/DDBJ databases">
        <title>The Genome Sequence of Helcococcus kunzii ATCC 51366.</title>
        <authorList>
            <consortium name="The Broad Institute Genome Sequencing Platform"/>
            <person name="Earl A."/>
            <person name="Ward D."/>
            <person name="Feldgarden M."/>
            <person name="Gevers D."/>
            <person name="Huys G."/>
            <person name="Young S.K."/>
            <person name="Zeng Q."/>
            <person name="Gargeya S."/>
            <person name="Fitzgerald M."/>
            <person name="Haas B."/>
            <person name="Abouelleil A."/>
            <person name="Alvarado L."/>
            <person name="Arachchi H.M."/>
            <person name="Berlin A."/>
            <person name="Chapman S.B."/>
            <person name="Gearin G."/>
            <person name="Goldberg J."/>
            <person name="Griggs A."/>
            <person name="Gujja S."/>
            <person name="Hansen M."/>
            <person name="Heiman D."/>
            <person name="Howarth C."/>
            <person name="Larimer J."/>
            <person name="Lui A."/>
            <person name="MacDonald P.J.P."/>
            <person name="McCowen C."/>
            <person name="Montmayeur A."/>
            <person name="Murphy C."/>
            <person name="Neiman D."/>
            <person name="Pearson M."/>
            <person name="Priest M."/>
            <person name="Roberts A."/>
            <person name="Saif S."/>
            <person name="Shea T."/>
            <person name="Sisk P."/>
            <person name="Stolte C."/>
            <person name="Sykes S."/>
            <person name="Wortman J."/>
            <person name="Nusbaum C."/>
            <person name="Birren B."/>
        </authorList>
    </citation>
    <scope>NUCLEOTIDE SEQUENCE [LARGE SCALE GENOMIC DNA]</scope>
    <source>
        <strain evidence="1 2">ATCC 51366</strain>
    </source>
</reference>
<dbReference type="NCBIfam" id="TIGR01509">
    <property type="entry name" value="HAD-SF-IA-v3"/>
    <property type="match status" value="1"/>
</dbReference>
<dbReference type="Gene3D" id="1.10.150.240">
    <property type="entry name" value="Putative phosphatase, domain 2"/>
    <property type="match status" value="1"/>
</dbReference>
<dbReference type="InterPro" id="IPR023198">
    <property type="entry name" value="PGP-like_dom2"/>
</dbReference>
<dbReference type="GO" id="GO:0016787">
    <property type="term" value="F:hydrolase activity"/>
    <property type="evidence" value="ECO:0007669"/>
    <property type="project" value="UniProtKB-KW"/>
</dbReference>
<comment type="caution">
    <text evidence="1">The sequence shown here is derived from an EMBL/GenBank/DDBJ whole genome shotgun (WGS) entry which is preliminary data.</text>
</comment>
<dbReference type="OrthoDB" id="9797415at2"/>
<evidence type="ECO:0000313" key="2">
    <source>
        <dbReference type="Proteomes" id="UP000004191"/>
    </source>
</evidence>
<dbReference type="RefSeq" id="WP_005399104.1">
    <property type="nucleotide sequence ID" value="NZ_JH601088.1"/>
</dbReference>
<dbReference type="AlphaFoldDB" id="H3NQH8"/>
<dbReference type="EMBL" id="AGEI01000029">
    <property type="protein sequence ID" value="EHR32308.1"/>
    <property type="molecule type" value="Genomic_DNA"/>
</dbReference>
<gene>
    <name evidence="1" type="ORF">HMPREF9709_01589</name>
</gene>
<dbReference type="HOGENOM" id="CLU_045011_9_1_9"/>
<dbReference type="InterPro" id="IPR006439">
    <property type="entry name" value="HAD-SF_hydro_IA"/>
</dbReference>